<dbReference type="InterPro" id="IPR023198">
    <property type="entry name" value="PGP-like_dom2"/>
</dbReference>
<dbReference type="Proteomes" id="UP001629113">
    <property type="component" value="Unassembled WGS sequence"/>
</dbReference>
<dbReference type="SUPFAM" id="SSF56784">
    <property type="entry name" value="HAD-like"/>
    <property type="match status" value="1"/>
</dbReference>
<dbReference type="EMBL" id="JBFCZG010000005">
    <property type="protein sequence ID" value="KAL3421607.1"/>
    <property type="molecule type" value="Genomic_DNA"/>
</dbReference>
<gene>
    <name evidence="1" type="ORF">PVAG01_05763</name>
</gene>
<protein>
    <submittedName>
        <fullName evidence="1">Pyrophosphatase ppax</fullName>
    </submittedName>
</protein>
<name>A0ABR4PEA5_9HELO</name>
<evidence type="ECO:0000313" key="1">
    <source>
        <dbReference type="EMBL" id="KAL3421607.1"/>
    </source>
</evidence>
<comment type="caution">
    <text evidence="1">The sequence shown here is derived from an EMBL/GenBank/DDBJ whole genome shotgun (WGS) entry which is preliminary data.</text>
</comment>
<reference evidence="1 2" key="1">
    <citation type="submission" date="2024-06" db="EMBL/GenBank/DDBJ databases">
        <title>Complete genome of Phlyctema vagabunda strain 19-DSS-EL-015.</title>
        <authorList>
            <person name="Fiorenzani C."/>
        </authorList>
    </citation>
    <scope>NUCLEOTIDE SEQUENCE [LARGE SCALE GENOMIC DNA]</scope>
    <source>
        <strain evidence="1 2">19-DSS-EL-015</strain>
    </source>
</reference>
<organism evidence="1 2">
    <name type="scientific">Phlyctema vagabunda</name>
    <dbReference type="NCBI Taxonomy" id="108571"/>
    <lineage>
        <taxon>Eukaryota</taxon>
        <taxon>Fungi</taxon>
        <taxon>Dikarya</taxon>
        <taxon>Ascomycota</taxon>
        <taxon>Pezizomycotina</taxon>
        <taxon>Leotiomycetes</taxon>
        <taxon>Helotiales</taxon>
        <taxon>Dermateaceae</taxon>
        <taxon>Phlyctema</taxon>
    </lineage>
</organism>
<dbReference type="PANTHER" id="PTHR43434:SF1">
    <property type="entry name" value="PHOSPHOGLYCOLATE PHOSPHATASE"/>
    <property type="match status" value="1"/>
</dbReference>
<dbReference type="Gene3D" id="1.10.150.240">
    <property type="entry name" value="Putative phosphatase, domain 2"/>
    <property type="match status" value="1"/>
</dbReference>
<proteinExistence type="predicted"/>
<dbReference type="SFLD" id="SFLDG01129">
    <property type="entry name" value="C1.5:_HAD__Beta-PGM__Phosphata"/>
    <property type="match status" value="1"/>
</dbReference>
<dbReference type="PANTHER" id="PTHR43434">
    <property type="entry name" value="PHOSPHOGLYCOLATE PHOSPHATASE"/>
    <property type="match status" value="1"/>
</dbReference>
<keyword evidence="2" id="KW-1185">Reference proteome</keyword>
<dbReference type="InterPro" id="IPR023214">
    <property type="entry name" value="HAD_sf"/>
</dbReference>
<dbReference type="InterPro" id="IPR041492">
    <property type="entry name" value="HAD_2"/>
</dbReference>
<dbReference type="Gene3D" id="3.40.50.1000">
    <property type="entry name" value="HAD superfamily/HAD-like"/>
    <property type="match status" value="1"/>
</dbReference>
<dbReference type="InterPro" id="IPR036412">
    <property type="entry name" value="HAD-like_sf"/>
</dbReference>
<sequence>MVSLVIFDFDGTLFDTHESIGHTIKLTFQALLPDSIPSPDEIHRLIASGAGLSDTFRALHPEQGLGPHQSSFEQSEELWITTYRQLYSTHGQALIKPFPGAEELLGYLKKHEIPTAIVSNKGVAAVKVALQRNGLAGCVPEDLIVGDKTVGAERKPHRASFTAVLMPTLKRLGLGNWQTQTDATGVLVVGDTVADIQFAKNIGAKAAWCQYGYGDQDACHKLDPDFVVGSLAEVVDIVSKENTTK</sequence>
<dbReference type="InterPro" id="IPR050155">
    <property type="entry name" value="HAD-like_hydrolase_sf"/>
</dbReference>
<dbReference type="SFLD" id="SFLDS00003">
    <property type="entry name" value="Haloacid_Dehalogenase"/>
    <property type="match status" value="1"/>
</dbReference>
<accession>A0ABR4PEA5</accession>
<dbReference type="Pfam" id="PF13419">
    <property type="entry name" value="HAD_2"/>
    <property type="match status" value="1"/>
</dbReference>
<evidence type="ECO:0000313" key="2">
    <source>
        <dbReference type="Proteomes" id="UP001629113"/>
    </source>
</evidence>